<feature type="signal peptide" evidence="1">
    <location>
        <begin position="1"/>
        <end position="23"/>
    </location>
</feature>
<evidence type="ECO:0000256" key="1">
    <source>
        <dbReference type="SAM" id="SignalP"/>
    </source>
</evidence>
<evidence type="ECO:0000313" key="3">
    <source>
        <dbReference type="Proteomes" id="UP001528823"/>
    </source>
</evidence>
<comment type="caution">
    <text evidence="2">The sequence shown here is derived from an EMBL/GenBank/DDBJ whole genome shotgun (WGS) entry which is preliminary data.</text>
</comment>
<feature type="chain" id="PRO_5046076091" evidence="1">
    <location>
        <begin position="24"/>
        <end position="204"/>
    </location>
</feature>
<evidence type="ECO:0000313" key="2">
    <source>
        <dbReference type="EMBL" id="MDE1464557.1"/>
    </source>
</evidence>
<sequence>MNKLNVTSLVSAMVIACTVTAQAVADGRGEVRCQYWDGREAANEHSCRWVNGDRGEGHHYAVWSGGYENYGRHNQSKTSVCRDRYNLGGKLVNNICWVPLRGREYGNENYQMLVIDNNNYHWDLVTGRVETNYDGMIRNNSEGSFSTFVCKVVQKAQGGVDGDTVTGKYIDDICWYSYNGREYAAAAYDQQDNRDVYVLKFGKK</sequence>
<name>A0ABT5UDV9_9GAMM</name>
<dbReference type="Proteomes" id="UP001528823">
    <property type="component" value="Unassembled WGS sequence"/>
</dbReference>
<organism evidence="2 3">
    <name type="scientific">Spartinivicinus poritis</name>
    <dbReference type="NCBI Taxonomy" id="2994640"/>
    <lineage>
        <taxon>Bacteria</taxon>
        <taxon>Pseudomonadati</taxon>
        <taxon>Pseudomonadota</taxon>
        <taxon>Gammaproteobacteria</taxon>
        <taxon>Oceanospirillales</taxon>
        <taxon>Zooshikellaceae</taxon>
        <taxon>Spartinivicinus</taxon>
    </lineage>
</organism>
<reference evidence="2 3" key="1">
    <citation type="submission" date="2022-11" db="EMBL/GenBank/DDBJ databases">
        <title>Spartinivicinus poritis sp. nov., isolated from scleractinian coral Porites lutea.</title>
        <authorList>
            <person name="Zhang G."/>
            <person name="Cai L."/>
            <person name="Wei Q."/>
        </authorList>
    </citation>
    <scope>NUCLEOTIDE SEQUENCE [LARGE SCALE GENOMIC DNA]</scope>
    <source>
        <strain evidence="2 3">A2-2</strain>
    </source>
</reference>
<proteinExistence type="predicted"/>
<gene>
    <name evidence="2" type="ORF">ORQ98_21570</name>
</gene>
<protein>
    <submittedName>
        <fullName evidence="2">Uncharacterized protein</fullName>
    </submittedName>
</protein>
<keyword evidence="3" id="KW-1185">Reference proteome</keyword>
<dbReference type="EMBL" id="JAPMOU010000037">
    <property type="protein sequence ID" value="MDE1464557.1"/>
    <property type="molecule type" value="Genomic_DNA"/>
</dbReference>
<accession>A0ABT5UDV9</accession>
<keyword evidence="1" id="KW-0732">Signal</keyword>
<dbReference type="PROSITE" id="PS51257">
    <property type="entry name" value="PROKAR_LIPOPROTEIN"/>
    <property type="match status" value="1"/>
</dbReference>
<dbReference type="RefSeq" id="WP_274690882.1">
    <property type="nucleotide sequence ID" value="NZ_JAPMOU010000037.1"/>
</dbReference>